<dbReference type="Proteomes" id="UP000300879">
    <property type="component" value="Chromosome"/>
</dbReference>
<feature type="region of interest" description="Disordered" evidence="1">
    <location>
        <begin position="106"/>
        <end position="125"/>
    </location>
</feature>
<organism evidence="2 3">
    <name type="scientific">Paenibacillus algicola</name>
    <dbReference type="NCBI Taxonomy" id="2565926"/>
    <lineage>
        <taxon>Bacteria</taxon>
        <taxon>Bacillati</taxon>
        <taxon>Bacillota</taxon>
        <taxon>Bacilli</taxon>
        <taxon>Bacillales</taxon>
        <taxon>Paenibacillaceae</taxon>
        <taxon>Paenibacillus</taxon>
    </lineage>
</organism>
<feature type="compositionally biased region" description="Acidic residues" evidence="1">
    <location>
        <begin position="112"/>
        <end position="123"/>
    </location>
</feature>
<protein>
    <submittedName>
        <fullName evidence="2">Uncharacterized protein</fullName>
    </submittedName>
</protein>
<proteinExistence type="predicted"/>
<gene>
    <name evidence="2" type="ORF">E6C60_1231</name>
</gene>
<name>A0A4P8XNR0_9BACL</name>
<evidence type="ECO:0000256" key="1">
    <source>
        <dbReference type="SAM" id="MobiDB-lite"/>
    </source>
</evidence>
<accession>A0A4P8XNR0</accession>
<keyword evidence="3" id="KW-1185">Reference proteome</keyword>
<dbReference type="EMBL" id="CP040396">
    <property type="protein sequence ID" value="QCT01949.1"/>
    <property type="molecule type" value="Genomic_DNA"/>
</dbReference>
<reference evidence="2 3" key="1">
    <citation type="submission" date="2019-05" db="EMBL/GenBank/DDBJ databases">
        <authorList>
            <person name="Chen C."/>
        </authorList>
    </citation>
    <scope>NUCLEOTIDE SEQUENCE [LARGE SCALE GENOMIC DNA]</scope>
    <source>
        <strain evidence="2 3">HB172198</strain>
    </source>
</reference>
<dbReference type="AlphaFoldDB" id="A0A4P8XNR0"/>
<evidence type="ECO:0000313" key="3">
    <source>
        <dbReference type="Proteomes" id="UP000300879"/>
    </source>
</evidence>
<evidence type="ECO:0000313" key="2">
    <source>
        <dbReference type="EMBL" id="QCT01949.1"/>
    </source>
</evidence>
<dbReference type="KEGG" id="palo:E6C60_1231"/>
<sequence length="338" mass="38500">MTSGCSPRRPYFFSDQGYAIINKYEIGAKGGVLIKDSNSTDQDARNVILFPKTLDYYQIQLTVMLENERYGEAKELLAFLLRCEGQDQRHYEEWQALLEWLEAAFPSSDAGSSDDPEEDGDEAEMTRRMVQDKMAQDAGYADKLLDTVMNGPLTEQTVLALEQLAYLDRPEVDDALAAWMKERPLHPLLQFRVLQTMRRRGATGTVSLIRGSETVSVEVEHIPLGPGEYPEVIQQVLERVAEKTEVHEPTLYYFAQELWSQFIMAVYGTKDYYSMLDNEESTLDIWAAALQDTVSVSLKGVRDEESIRSAYGVTDTMRFRYEQACRAIRQFVSAGMEN</sequence>